<proteinExistence type="predicted"/>
<dbReference type="Proteomes" id="UP000738431">
    <property type="component" value="Chromosome"/>
</dbReference>
<evidence type="ECO:0000313" key="2">
    <source>
        <dbReference type="Proteomes" id="UP000738431"/>
    </source>
</evidence>
<keyword evidence="2" id="KW-1185">Reference proteome</keyword>
<name>A0ABZ1C2U1_9BACT</name>
<protein>
    <recommendedName>
        <fullName evidence="3">Serine protease</fullName>
    </recommendedName>
</protein>
<evidence type="ECO:0008006" key="3">
    <source>
        <dbReference type="Google" id="ProtNLM"/>
    </source>
</evidence>
<gene>
    <name evidence="1" type="ORF">K1X11_012190</name>
</gene>
<reference evidence="1 2" key="1">
    <citation type="submission" date="2023-12" db="EMBL/GenBank/DDBJ databases">
        <title>Description of an unclassified Opitutus bacterium of Verrucomicrobiota.</title>
        <authorList>
            <person name="Zhang D.-F."/>
        </authorList>
    </citation>
    <scope>NUCLEOTIDE SEQUENCE [LARGE SCALE GENOMIC DNA]</scope>
    <source>
        <strain evidence="1 2">WL0086</strain>
    </source>
</reference>
<dbReference type="SUPFAM" id="SSF50494">
    <property type="entry name" value="Trypsin-like serine proteases"/>
    <property type="match status" value="1"/>
</dbReference>
<dbReference type="InterPro" id="IPR009003">
    <property type="entry name" value="Peptidase_S1_PA"/>
</dbReference>
<evidence type="ECO:0000313" key="1">
    <source>
        <dbReference type="EMBL" id="WRQ85563.1"/>
    </source>
</evidence>
<dbReference type="RefSeq" id="WP_221032894.1">
    <property type="nucleotide sequence ID" value="NZ_CP139781.1"/>
</dbReference>
<accession>A0ABZ1C2U1</accession>
<sequence length="265" mass="29266">MCHEDKRRPFSQEEQRRLEVARSVIEELKNASSKFITAIARTTDSNQGDFVGSGSFMVFGGRVFLVTAMHVAMDALHRAKWGAAFASGSNDPYQLITAPFCLDNDLDIAIAPVTLDHSASLPRQACSTSSIAEEAGQLSDCLFVHGYPGKRSKFLMLGPGIHSESLPWATVTVESSWQDFDPNLHFAIGFDPTHARYVNGDKAHLPDPDGMSGSAVWNTRRCEIGTRWQASDARIVGVIHRWDQEARCLIGTKIEHIHRIVDSSL</sequence>
<dbReference type="EMBL" id="CP139781">
    <property type="protein sequence ID" value="WRQ85563.1"/>
    <property type="molecule type" value="Genomic_DNA"/>
</dbReference>
<organism evidence="1 2">
    <name type="scientific">Actomonas aquatica</name>
    <dbReference type="NCBI Taxonomy" id="2866162"/>
    <lineage>
        <taxon>Bacteria</taxon>
        <taxon>Pseudomonadati</taxon>
        <taxon>Verrucomicrobiota</taxon>
        <taxon>Opitutia</taxon>
        <taxon>Opitutales</taxon>
        <taxon>Opitutaceae</taxon>
        <taxon>Actomonas</taxon>
    </lineage>
</organism>